<keyword evidence="1" id="KW-0167">Capsid protein</keyword>
<dbReference type="InterPro" id="IPR019593">
    <property type="entry name" value="Spore_coat_protein_Z/Y"/>
</dbReference>
<dbReference type="AlphaFoldDB" id="A0A4Y8LF70"/>
<reference evidence="1 2" key="1">
    <citation type="submission" date="2019-03" db="EMBL/GenBank/DDBJ databases">
        <authorList>
            <person name="Yang Y."/>
        </authorList>
    </citation>
    <scope>NUCLEOTIDE SEQUENCE [LARGE SCALE GENOMIC DNA]</scope>
    <source>
        <strain evidence="1 2">ASL-1</strain>
    </source>
</reference>
<evidence type="ECO:0000313" key="1">
    <source>
        <dbReference type="EMBL" id="TFE00683.1"/>
    </source>
</evidence>
<evidence type="ECO:0000313" key="2">
    <source>
        <dbReference type="Proteomes" id="UP000297776"/>
    </source>
</evidence>
<comment type="caution">
    <text evidence="1">The sequence shown here is derived from an EMBL/GenBank/DDBJ whole genome shotgun (WGS) entry which is preliminary data.</text>
</comment>
<gene>
    <name evidence="1" type="ORF">E2626_11980</name>
</gene>
<dbReference type="OrthoDB" id="1655185at2"/>
<organism evidence="1 2">
    <name type="scientific">Jeotgalibacillus salarius</name>
    <dbReference type="NCBI Taxonomy" id="546023"/>
    <lineage>
        <taxon>Bacteria</taxon>
        <taxon>Bacillati</taxon>
        <taxon>Bacillota</taxon>
        <taxon>Bacilli</taxon>
        <taxon>Bacillales</taxon>
        <taxon>Caryophanaceae</taxon>
        <taxon>Jeotgalibacillus</taxon>
    </lineage>
</organism>
<accession>A0A4Y8LF70</accession>
<dbReference type="EMBL" id="SORX01000006">
    <property type="protein sequence ID" value="TFE00683.1"/>
    <property type="molecule type" value="Genomic_DNA"/>
</dbReference>
<keyword evidence="1" id="KW-0946">Virion</keyword>
<sequence length="191" mass="20428">MILSCGKKDSCVCHTVQEIVRVQDEVAEANGCCVTGCDQSLRNLLSPMMANGNGNGPTTIPFALYCKGDCEPFIGSGVFRSPVGGSGMTALRCVKTPIFRAKKFVDKDKDREKDKCCVQLELLLPITMGGSTPGPSGDGTQICDFFPGNSIRNLQATGICLTVDLNCFCGIVCLDPLTPRPASEFNMDDED</sequence>
<protein>
    <submittedName>
        <fullName evidence="1">Spore coat protein</fullName>
    </submittedName>
</protein>
<dbReference type="Pfam" id="PF10612">
    <property type="entry name" value="Spore-coat_CotZ"/>
    <property type="match status" value="1"/>
</dbReference>
<proteinExistence type="predicted"/>
<name>A0A4Y8LF70_9BACL</name>
<keyword evidence="2" id="KW-1185">Reference proteome</keyword>
<dbReference type="Proteomes" id="UP000297776">
    <property type="component" value="Unassembled WGS sequence"/>
</dbReference>